<evidence type="ECO:0000313" key="7">
    <source>
        <dbReference type="EMBL" id="CAE0692371.1"/>
    </source>
</evidence>
<dbReference type="Pfam" id="PF00916">
    <property type="entry name" value="Sulfate_transp"/>
    <property type="match status" value="1"/>
</dbReference>
<dbReference type="PROSITE" id="PS50801">
    <property type="entry name" value="STAS"/>
    <property type="match status" value="1"/>
</dbReference>
<feature type="transmembrane region" description="Helical" evidence="5">
    <location>
        <begin position="292"/>
        <end position="313"/>
    </location>
</feature>
<dbReference type="SUPFAM" id="SSF52091">
    <property type="entry name" value="SpoIIaa-like"/>
    <property type="match status" value="1"/>
</dbReference>
<dbReference type="EMBL" id="HBIW01009162">
    <property type="protein sequence ID" value="CAE0692371.1"/>
    <property type="molecule type" value="Transcribed_RNA"/>
</dbReference>
<evidence type="ECO:0000256" key="1">
    <source>
        <dbReference type="ARBA" id="ARBA00004141"/>
    </source>
</evidence>
<feature type="transmembrane region" description="Helical" evidence="5">
    <location>
        <begin position="429"/>
        <end position="462"/>
    </location>
</feature>
<feature type="transmembrane region" description="Helical" evidence="5">
    <location>
        <begin position="237"/>
        <end position="253"/>
    </location>
</feature>
<dbReference type="AlphaFoldDB" id="A0A7S3ZSB5"/>
<organism evidence="7">
    <name type="scientific">Pelagomonas calceolata</name>
    <dbReference type="NCBI Taxonomy" id="35677"/>
    <lineage>
        <taxon>Eukaryota</taxon>
        <taxon>Sar</taxon>
        <taxon>Stramenopiles</taxon>
        <taxon>Ochrophyta</taxon>
        <taxon>Pelagophyceae</taxon>
        <taxon>Pelagomonadales</taxon>
        <taxon>Pelagomonadaceae</taxon>
        <taxon>Pelagomonas</taxon>
    </lineage>
</organism>
<dbReference type="GO" id="GO:0016020">
    <property type="term" value="C:membrane"/>
    <property type="evidence" value="ECO:0007669"/>
    <property type="project" value="UniProtKB-SubCell"/>
</dbReference>
<dbReference type="InterPro" id="IPR052706">
    <property type="entry name" value="Membrane-Transporter-like"/>
</dbReference>
<keyword evidence="4 5" id="KW-0472">Membrane</keyword>
<feature type="transmembrane region" description="Helical" evidence="5">
    <location>
        <begin position="350"/>
        <end position="372"/>
    </location>
</feature>
<evidence type="ECO:0000256" key="2">
    <source>
        <dbReference type="ARBA" id="ARBA00022692"/>
    </source>
</evidence>
<evidence type="ECO:0000259" key="6">
    <source>
        <dbReference type="PROSITE" id="PS50801"/>
    </source>
</evidence>
<reference evidence="7" key="1">
    <citation type="submission" date="2021-01" db="EMBL/GenBank/DDBJ databases">
        <authorList>
            <person name="Corre E."/>
            <person name="Pelletier E."/>
            <person name="Niang G."/>
            <person name="Scheremetjew M."/>
            <person name="Finn R."/>
            <person name="Kale V."/>
            <person name="Holt S."/>
            <person name="Cochrane G."/>
            <person name="Meng A."/>
            <person name="Brown T."/>
            <person name="Cohen L."/>
        </authorList>
    </citation>
    <scope>NUCLEOTIDE SEQUENCE</scope>
    <source>
        <strain evidence="7">CCMP1756</strain>
    </source>
</reference>
<sequence length="701" mass="74589">MNARPAVLHRRYFAICTARGLITASRAAHRSCVHAGLRKACLFASSIEQHTASRRRRVIKMRCTLLLLAATTSAKRLLPKALTSPATSKKYFRQYRKWQKRTTNRAERLTRTSVEELSGLLFSRDPHTDDHSLAANVKAGLATAVAVALEALQFALIAGVHPLVGLGSTLVVGLNCALFGGRPGMVSGASATCALVVAPLGKEQPEAIPTAVVLAGLLQLAIGYLKGGRLVRMLPHPVVLGFVNGLAVKVILAQVDHFQFPHGTWLTGSALINHSLLALLSFTVIEGTPSFIAEWAPAPLLAMLACLSLSPFMPGVPLLRDVVGEEAFTGGPGALRYAFPSYSLTSFTTALPYACELAAVGLLQSLLTLQLVDGLTRGNKYGRGRASRECRSLGLGNLLSGLCGGIGGCGLLGQSLVNVACGGTGRTSAVAYVAFVLFGLVYCGSLLGSIPIGALVGLMLAVARHTFSWSSIRLLKDRRCTALDALTIWGVSLLTVKKGLAVSVVVGVCVTALRFCWETANDLYSSHEEGLGRREIEMHGTLFFGSAAAFANHVAPTQSDRAYGRSWRRKVLRRTVVVDFAQCRVADASAIAAIDAACRAYGDLGITLVLRHLSSDARTLLQAASAVLETSDDDPVYDVADDIPIKPEQLLDNRAPRADTVVVKPPDRKTVVVPSVPAICLFLLAVWKSESASASASKRRR</sequence>
<proteinExistence type="predicted"/>
<dbReference type="Gene3D" id="3.30.750.24">
    <property type="entry name" value="STAS domain"/>
    <property type="match status" value="1"/>
</dbReference>
<evidence type="ECO:0000256" key="3">
    <source>
        <dbReference type="ARBA" id="ARBA00022989"/>
    </source>
</evidence>
<dbReference type="PANTHER" id="PTHR43310:SF1">
    <property type="entry name" value="SULFATE TRANSPORTER YBAR-RELATED"/>
    <property type="match status" value="1"/>
</dbReference>
<gene>
    <name evidence="7" type="ORF">PCAL00307_LOCUS7807</name>
</gene>
<dbReference type="InterPro" id="IPR002645">
    <property type="entry name" value="STAS_dom"/>
</dbReference>
<accession>A0A7S3ZSB5</accession>
<evidence type="ECO:0000256" key="5">
    <source>
        <dbReference type="SAM" id="Phobius"/>
    </source>
</evidence>
<keyword evidence="2 5" id="KW-0812">Transmembrane</keyword>
<comment type="subcellular location">
    <subcellularLocation>
        <location evidence="1">Membrane</location>
        <topology evidence="1">Multi-pass membrane protein</topology>
    </subcellularLocation>
</comment>
<feature type="transmembrane region" description="Helical" evidence="5">
    <location>
        <begin position="393"/>
        <end position="417"/>
    </location>
</feature>
<name>A0A7S3ZSB5_9STRA</name>
<dbReference type="InterPro" id="IPR036513">
    <property type="entry name" value="STAS_dom_sf"/>
</dbReference>
<feature type="transmembrane region" description="Helical" evidence="5">
    <location>
        <begin position="207"/>
        <end position="225"/>
    </location>
</feature>
<evidence type="ECO:0000256" key="4">
    <source>
        <dbReference type="ARBA" id="ARBA00023136"/>
    </source>
</evidence>
<dbReference type="Pfam" id="PF01740">
    <property type="entry name" value="STAS"/>
    <property type="match status" value="1"/>
</dbReference>
<protein>
    <recommendedName>
        <fullName evidence="6">STAS domain-containing protein</fullName>
    </recommendedName>
</protein>
<feature type="transmembrane region" description="Helical" evidence="5">
    <location>
        <begin position="265"/>
        <end position="285"/>
    </location>
</feature>
<feature type="domain" description="STAS" evidence="6">
    <location>
        <begin position="536"/>
        <end position="622"/>
    </location>
</feature>
<dbReference type="InterPro" id="IPR011547">
    <property type="entry name" value="SLC26A/SulP_dom"/>
</dbReference>
<keyword evidence="3 5" id="KW-1133">Transmembrane helix</keyword>
<dbReference type="PANTHER" id="PTHR43310">
    <property type="entry name" value="SULFATE TRANSPORTER YBAR-RELATED"/>
    <property type="match status" value="1"/>
</dbReference>